<feature type="region of interest" description="Disordered" evidence="3">
    <location>
        <begin position="84"/>
        <end position="107"/>
    </location>
</feature>
<dbReference type="Gene3D" id="2.60.40.4100">
    <property type="entry name" value="Zona pellucida, ZP-C domain"/>
    <property type="match status" value="1"/>
</dbReference>
<feature type="region of interest" description="Disordered" evidence="3">
    <location>
        <begin position="650"/>
        <end position="677"/>
    </location>
</feature>
<feature type="transmembrane region" description="Helical" evidence="4">
    <location>
        <begin position="699"/>
        <end position="721"/>
    </location>
</feature>
<reference evidence="6 7" key="1">
    <citation type="submission" date="2018-04" db="EMBL/GenBank/DDBJ databases">
        <authorList>
            <person name="Zhang X."/>
            <person name="Yuan J."/>
            <person name="Li F."/>
            <person name="Xiang J."/>
        </authorList>
    </citation>
    <scope>NUCLEOTIDE SEQUENCE [LARGE SCALE GENOMIC DNA]</scope>
    <source>
        <tissue evidence="6">Muscle</tissue>
    </source>
</reference>
<evidence type="ECO:0000256" key="2">
    <source>
        <dbReference type="ARBA" id="ARBA00023157"/>
    </source>
</evidence>
<dbReference type="STRING" id="6689.A0A423TVF1"/>
<evidence type="ECO:0000256" key="3">
    <source>
        <dbReference type="SAM" id="MobiDB-lite"/>
    </source>
</evidence>
<evidence type="ECO:0000256" key="4">
    <source>
        <dbReference type="SAM" id="Phobius"/>
    </source>
</evidence>
<feature type="compositionally biased region" description="Low complexity" evidence="3">
    <location>
        <begin position="458"/>
        <end position="470"/>
    </location>
</feature>
<organism evidence="6 7">
    <name type="scientific">Penaeus vannamei</name>
    <name type="common">Whiteleg shrimp</name>
    <name type="synonym">Litopenaeus vannamei</name>
    <dbReference type="NCBI Taxonomy" id="6689"/>
    <lineage>
        <taxon>Eukaryota</taxon>
        <taxon>Metazoa</taxon>
        <taxon>Ecdysozoa</taxon>
        <taxon>Arthropoda</taxon>
        <taxon>Crustacea</taxon>
        <taxon>Multicrustacea</taxon>
        <taxon>Malacostraca</taxon>
        <taxon>Eumalacostraca</taxon>
        <taxon>Eucarida</taxon>
        <taxon>Decapoda</taxon>
        <taxon>Dendrobranchiata</taxon>
        <taxon>Penaeoidea</taxon>
        <taxon>Penaeidae</taxon>
        <taxon>Penaeus</taxon>
    </lineage>
</organism>
<dbReference type="Pfam" id="PF00100">
    <property type="entry name" value="Zona_pellucida"/>
    <property type="match status" value="1"/>
</dbReference>
<dbReference type="Proteomes" id="UP000283509">
    <property type="component" value="Unassembled WGS sequence"/>
</dbReference>
<keyword evidence="1" id="KW-0732">Signal</keyword>
<sequence>MYLTAPPPPPPPGGQNGELCVVETPLKTNYFTPVVDAPATCRGCLFPRPPPDHAAPSGSTPIRQVHIIHVDDPEGGAVEVVLAGRRRRGDSPEPTPTTQDMPTSPETPMSRVALVLHSSRGRAPVVFTVTAQGIQNHTKSIILLSFSLSLITSFIPYPPLYYISLLYSSLSHFYCLRPLHSLCPSTFVLSILYRSLHPHLSLVFALCERDDEVRGSNLRYSIAHRQRLSEESLIPTMTRKFGFVTSYTRAPRANKVILELSEDDESGPGCGIDIKEDSPVSKCITSIEQPISGDIHIIEVDGSSNENGSLVLEVTGKGERGGSSIGQGGSTSVERNITFVLRTSRPTTWSLHATSLQGTITLLVGGGDQVENTSVSGPGVMVEVKRIEVPATFDQLILTVLTTIGPPVSYTRTTSPNKITVVVPAKNGYGSDDEYYATKIHPIQVQCQVDPKPEQETKTTTNRKSTTESSAGATYKMDIFRDRDHKTPITSSDLPATTNVNRRLYVRTKLASVMPWTAAYDADLRVVLEDCWLSNSSAPERPGAPRIPLMRKSCPHDSSIDLEPEQYHSPTSGFSFQVLPEYSYLGSFYLHCQLGVCSADSLPRPAVNRCINPGHYCNEAPLMQVFLDQPSSSSLQTLTVGPFTIGSSTKSAWSDKNTGKRKENSKEGMTKNSDISLPVNNATEDKTQIIVLGGLSTEIVVGIALASFIIGVCLTATLWVIHMKTGSHDSLTVPWAAPVVVTAWQTPACTSSNHQLCLVARTMFPGDQIEIKPSLQTGHN</sequence>
<protein>
    <recommendedName>
        <fullName evidence="5">ZP domain-containing protein</fullName>
    </recommendedName>
</protein>
<dbReference type="OrthoDB" id="6420824at2759"/>
<dbReference type="EMBL" id="QCYY01001122">
    <property type="protein sequence ID" value="ROT80430.1"/>
    <property type="molecule type" value="Genomic_DNA"/>
</dbReference>
<dbReference type="InterPro" id="IPR042235">
    <property type="entry name" value="ZP-C_dom"/>
</dbReference>
<dbReference type="InterPro" id="IPR055355">
    <property type="entry name" value="ZP-C"/>
</dbReference>
<keyword evidence="4" id="KW-0472">Membrane</keyword>
<reference evidence="6 7" key="2">
    <citation type="submission" date="2019-01" db="EMBL/GenBank/DDBJ databases">
        <title>The decoding of complex shrimp genome reveals the adaptation for benthos swimmer, frequently molting mechanism and breeding impact on genome.</title>
        <authorList>
            <person name="Sun Y."/>
            <person name="Gao Y."/>
            <person name="Yu Y."/>
        </authorList>
    </citation>
    <scope>NUCLEOTIDE SEQUENCE [LARGE SCALE GENOMIC DNA]</scope>
    <source>
        <tissue evidence="6">Muscle</tissue>
    </source>
</reference>
<keyword evidence="4" id="KW-1133">Transmembrane helix</keyword>
<evidence type="ECO:0000256" key="1">
    <source>
        <dbReference type="ARBA" id="ARBA00022729"/>
    </source>
</evidence>
<feature type="domain" description="ZP" evidence="5">
    <location>
        <begin position="354"/>
        <end position="613"/>
    </location>
</feature>
<evidence type="ECO:0000259" key="5">
    <source>
        <dbReference type="SMART" id="SM00241"/>
    </source>
</evidence>
<evidence type="ECO:0000313" key="6">
    <source>
        <dbReference type="EMBL" id="ROT80430.1"/>
    </source>
</evidence>
<feature type="compositionally biased region" description="Basic and acidic residues" evidence="3">
    <location>
        <begin position="657"/>
        <end position="669"/>
    </location>
</feature>
<feature type="region of interest" description="Disordered" evidence="3">
    <location>
        <begin position="450"/>
        <end position="470"/>
    </location>
</feature>
<dbReference type="AlphaFoldDB" id="A0A423TVF1"/>
<keyword evidence="7" id="KW-1185">Reference proteome</keyword>
<evidence type="ECO:0000313" key="7">
    <source>
        <dbReference type="Proteomes" id="UP000283509"/>
    </source>
</evidence>
<keyword evidence="2" id="KW-1015">Disulfide bond</keyword>
<dbReference type="PANTHER" id="PTHR14002">
    <property type="entry name" value="ENDOGLIN/TGF-BETA RECEPTOR TYPE III"/>
    <property type="match status" value="1"/>
</dbReference>
<accession>A0A423TVF1</accession>
<dbReference type="SMART" id="SM00241">
    <property type="entry name" value="ZP"/>
    <property type="match status" value="1"/>
</dbReference>
<feature type="compositionally biased region" description="Polar residues" evidence="3">
    <location>
        <begin position="96"/>
        <end position="107"/>
    </location>
</feature>
<dbReference type="InterPro" id="IPR001507">
    <property type="entry name" value="ZP_dom"/>
</dbReference>
<proteinExistence type="predicted"/>
<keyword evidence="4" id="KW-0812">Transmembrane</keyword>
<name>A0A423TVF1_PENVA</name>
<comment type="caution">
    <text evidence="6">The sequence shown here is derived from an EMBL/GenBank/DDBJ whole genome shotgun (WGS) entry which is preliminary data.</text>
</comment>
<gene>
    <name evidence="6" type="ORF">C7M84_000825</name>
</gene>
<dbReference type="PANTHER" id="PTHR14002:SF45">
    <property type="entry name" value="ZP DOMAIN-CONTAINING PROTEIN"/>
    <property type="match status" value="1"/>
</dbReference>